<dbReference type="AlphaFoldDB" id="A0A4R7D4Y2"/>
<name>A0A4R7D4Y2_9SPHI</name>
<protein>
    <submittedName>
        <fullName evidence="1">Uncharacterized protein</fullName>
    </submittedName>
</protein>
<accession>A0A4R7D4Y2</accession>
<dbReference type="EMBL" id="SNZV01000004">
    <property type="protein sequence ID" value="TDS13926.1"/>
    <property type="molecule type" value="Genomic_DNA"/>
</dbReference>
<keyword evidence="2" id="KW-1185">Reference proteome</keyword>
<gene>
    <name evidence="1" type="ORF">B0I21_104253</name>
</gene>
<sequence length="78" mass="9290">MPRQGTTFDDQKVAKVSRLKPLQGWFVHYQMYTYCKAFDATYRLRKGRSNKAKNNLTLLITHSLRITQYPIYILNTIY</sequence>
<dbReference type="Proteomes" id="UP000294752">
    <property type="component" value="Unassembled WGS sequence"/>
</dbReference>
<comment type="caution">
    <text evidence="1">The sequence shown here is derived from an EMBL/GenBank/DDBJ whole genome shotgun (WGS) entry which is preliminary data.</text>
</comment>
<evidence type="ECO:0000313" key="2">
    <source>
        <dbReference type="Proteomes" id="UP000294752"/>
    </source>
</evidence>
<reference evidence="1 2" key="1">
    <citation type="submission" date="2019-03" db="EMBL/GenBank/DDBJ databases">
        <title>Genomic Encyclopedia of Type Strains, Phase III (KMG-III): the genomes of soil and plant-associated and newly described type strains.</title>
        <authorList>
            <person name="Whitman W."/>
        </authorList>
    </citation>
    <scope>NUCLEOTIDE SEQUENCE [LARGE SCALE GENOMIC DNA]</scope>
    <source>
        <strain evidence="1 2">CGMCC 1.12801</strain>
    </source>
</reference>
<proteinExistence type="predicted"/>
<organism evidence="1 2">
    <name type="scientific">Sphingobacterium paludis</name>
    <dbReference type="NCBI Taxonomy" id="1476465"/>
    <lineage>
        <taxon>Bacteria</taxon>
        <taxon>Pseudomonadati</taxon>
        <taxon>Bacteroidota</taxon>
        <taxon>Sphingobacteriia</taxon>
        <taxon>Sphingobacteriales</taxon>
        <taxon>Sphingobacteriaceae</taxon>
        <taxon>Sphingobacterium</taxon>
    </lineage>
</organism>
<evidence type="ECO:0000313" key="1">
    <source>
        <dbReference type="EMBL" id="TDS13926.1"/>
    </source>
</evidence>